<feature type="transmembrane region" description="Helical" evidence="5">
    <location>
        <begin position="113"/>
        <end position="139"/>
    </location>
</feature>
<comment type="caution">
    <text evidence="7">The sequence shown here is derived from an EMBL/GenBank/DDBJ whole genome shotgun (WGS) entry which is preliminary data.</text>
</comment>
<dbReference type="GO" id="GO:0016020">
    <property type="term" value="C:membrane"/>
    <property type="evidence" value="ECO:0007669"/>
    <property type="project" value="UniProtKB-SubCell"/>
</dbReference>
<dbReference type="Pfam" id="PF07298">
    <property type="entry name" value="NnrU"/>
    <property type="match status" value="1"/>
</dbReference>
<evidence type="ECO:0000259" key="6">
    <source>
        <dbReference type="Pfam" id="PF07298"/>
    </source>
</evidence>
<gene>
    <name evidence="7" type="ORF">DM484_13645</name>
</gene>
<organism evidence="7 8">
    <name type="scientific">Candidatus Methylumidiphilus alinenensis</name>
    <dbReference type="NCBI Taxonomy" id="2202197"/>
    <lineage>
        <taxon>Bacteria</taxon>
        <taxon>Pseudomonadati</taxon>
        <taxon>Pseudomonadota</taxon>
        <taxon>Gammaproteobacteria</taxon>
        <taxon>Methylococcales</taxon>
        <taxon>Candidatus Methylumidiphilus</taxon>
    </lineage>
</organism>
<name>A0A2W4R7C9_9GAMM</name>
<dbReference type="Proteomes" id="UP000249396">
    <property type="component" value="Unassembled WGS sequence"/>
</dbReference>
<accession>A0A2W4R7C9</accession>
<feature type="transmembrane region" description="Helical" evidence="5">
    <location>
        <begin position="164"/>
        <end position="186"/>
    </location>
</feature>
<feature type="transmembrane region" description="Helical" evidence="5">
    <location>
        <begin position="71"/>
        <end position="93"/>
    </location>
</feature>
<dbReference type="AlphaFoldDB" id="A0A2W4R7C9"/>
<evidence type="ECO:0000256" key="1">
    <source>
        <dbReference type="ARBA" id="ARBA00004141"/>
    </source>
</evidence>
<dbReference type="InterPro" id="IPR009915">
    <property type="entry name" value="NnrU_dom"/>
</dbReference>
<feature type="transmembrane region" description="Helical" evidence="5">
    <location>
        <begin position="37"/>
        <end position="59"/>
    </location>
</feature>
<evidence type="ECO:0000256" key="3">
    <source>
        <dbReference type="ARBA" id="ARBA00022989"/>
    </source>
</evidence>
<proteinExistence type="predicted"/>
<evidence type="ECO:0000256" key="4">
    <source>
        <dbReference type="ARBA" id="ARBA00023136"/>
    </source>
</evidence>
<evidence type="ECO:0000313" key="7">
    <source>
        <dbReference type="EMBL" id="PZN78069.1"/>
    </source>
</evidence>
<keyword evidence="3 5" id="KW-1133">Transmembrane helix</keyword>
<sequence length="192" mass="20756">MIVLILGLVIFLGAHSVRIYADDWRELQIARLGGNGWKALISLVSLLGLALIAIGFAQAKSAPIVLWFPPIGLRHLAGLITLLSFVLLVAAYLPGTRIKAKLGHPMVAGVKGWAFAHLLANGNLADVLLFGSFLVWGVLDFSSARRRDRATGTVYPAGTLSRDLTAVVIGLIAWAIFAFYLHGWLFNVRPFG</sequence>
<evidence type="ECO:0000256" key="5">
    <source>
        <dbReference type="SAM" id="Phobius"/>
    </source>
</evidence>
<reference evidence="7 8" key="1">
    <citation type="journal article" date="2018" name="Aquat. Microb. Ecol.">
        <title>Gammaproteobacterial methanotrophs dominate.</title>
        <authorList>
            <person name="Rissanen A.J."/>
            <person name="Saarenheimo J."/>
            <person name="Tiirola M."/>
            <person name="Peura S."/>
            <person name="Aalto S.L."/>
            <person name="Karvinen A."/>
            <person name="Nykanen H."/>
        </authorList>
    </citation>
    <scope>NUCLEOTIDE SEQUENCE [LARGE SCALE GENOMIC DNA]</scope>
    <source>
        <strain evidence="7">AMbin10</strain>
    </source>
</reference>
<evidence type="ECO:0000313" key="8">
    <source>
        <dbReference type="Proteomes" id="UP000249396"/>
    </source>
</evidence>
<feature type="domain" description="NnrU" evidence="6">
    <location>
        <begin position="3"/>
        <end position="190"/>
    </location>
</feature>
<evidence type="ECO:0000256" key="2">
    <source>
        <dbReference type="ARBA" id="ARBA00022692"/>
    </source>
</evidence>
<keyword evidence="2 5" id="KW-0812">Transmembrane</keyword>
<keyword evidence="4 5" id="KW-0472">Membrane</keyword>
<protein>
    <submittedName>
        <fullName evidence="7">NnrU family protein</fullName>
    </submittedName>
</protein>
<dbReference type="EMBL" id="QJPH01000325">
    <property type="protein sequence ID" value="PZN78069.1"/>
    <property type="molecule type" value="Genomic_DNA"/>
</dbReference>
<comment type="subcellular location">
    <subcellularLocation>
        <location evidence="1">Membrane</location>
        <topology evidence="1">Multi-pass membrane protein</topology>
    </subcellularLocation>
</comment>